<organism evidence="2 3">
    <name type="scientific">Lineolata rhizophorae</name>
    <dbReference type="NCBI Taxonomy" id="578093"/>
    <lineage>
        <taxon>Eukaryota</taxon>
        <taxon>Fungi</taxon>
        <taxon>Dikarya</taxon>
        <taxon>Ascomycota</taxon>
        <taxon>Pezizomycotina</taxon>
        <taxon>Dothideomycetes</taxon>
        <taxon>Dothideomycetes incertae sedis</taxon>
        <taxon>Lineolatales</taxon>
        <taxon>Lineolataceae</taxon>
        <taxon>Lineolata</taxon>
    </lineage>
</organism>
<accession>A0A6A6PDY8</accession>
<feature type="compositionally biased region" description="Low complexity" evidence="1">
    <location>
        <begin position="480"/>
        <end position="514"/>
    </location>
</feature>
<keyword evidence="3" id="KW-1185">Reference proteome</keyword>
<feature type="compositionally biased region" description="Low complexity" evidence="1">
    <location>
        <begin position="17"/>
        <end position="34"/>
    </location>
</feature>
<name>A0A6A6PDY8_9PEZI</name>
<sequence length="551" mass="60118">SASLAMPTLPWSKSNRSQASVGSSSEHHSSAAAGMFGGAGTRPPATKRGPHSAEPAAADPHEASAQHQRHQHRFHHPDDQRPQHQQQQQQQQPQVYAQQPSSSLGRAVSQRQSAGIDPPPVNVAASMQMQPPTPGMQTFGANVVPQGAQGQPYRTVAQQDSEMGRATPPPTRPANDYSEDDINNMLKDHQTLREKYQKVKRYYFEKEAQVHQLQNTLANQRLSLSRTSLDDTEYSSRFSRLEGLISQLAFSIRKNWKTIPSWLNASVNKEAVSLGKQEMTAVGRAVISAWVSEEVFEKYFHPDLEPILSAQLKTIQINIRRFNPPLGSSEEEEGLSSKVVNWRLATLEGLQDKLRSQESTNNRHALMDSLSERLIDHMRTYLQEPTPSELEGGVKMIVELAVNINCHLPLESREVHIDYFFPGTMVVPELMKIESGIPALTNPTAAAHQPADDSGDAASIVSQDAADGKDSQPSVGAGGSQTSLTQQAQGQQGQPQQQGGQQSQAQQGQQPPGSSSGGKDDGMPPRVRLATGLALQVRGKGVLSKSPVYTM</sequence>
<feature type="compositionally biased region" description="Low complexity" evidence="1">
    <location>
        <begin position="83"/>
        <end position="100"/>
    </location>
</feature>
<feature type="compositionally biased region" description="Polar residues" evidence="1">
    <location>
        <begin position="101"/>
        <end position="113"/>
    </location>
</feature>
<feature type="non-terminal residue" evidence="2">
    <location>
        <position position="1"/>
    </location>
</feature>
<gene>
    <name evidence="2" type="ORF">BDY21DRAFT_277981</name>
</gene>
<evidence type="ECO:0000313" key="3">
    <source>
        <dbReference type="Proteomes" id="UP000799766"/>
    </source>
</evidence>
<dbReference type="Proteomes" id="UP000799766">
    <property type="component" value="Unassembled WGS sequence"/>
</dbReference>
<evidence type="ECO:0000256" key="1">
    <source>
        <dbReference type="SAM" id="MobiDB-lite"/>
    </source>
</evidence>
<dbReference type="AlphaFoldDB" id="A0A6A6PDY8"/>
<dbReference type="OrthoDB" id="4155914at2759"/>
<feature type="region of interest" description="Disordered" evidence="1">
    <location>
        <begin position="158"/>
        <end position="180"/>
    </location>
</feature>
<proteinExistence type="predicted"/>
<feature type="region of interest" description="Disordered" evidence="1">
    <location>
        <begin position="443"/>
        <end position="532"/>
    </location>
</feature>
<reference evidence="2" key="1">
    <citation type="journal article" date="2020" name="Stud. Mycol.">
        <title>101 Dothideomycetes genomes: a test case for predicting lifestyles and emergence of pathogens.</title>
        <authorList>
            <person name="Haridas S."/>
            <person name="Albert R."/>
            <person name="Binder M."/>
            <person name="Bloem J."/>
            <person name="Labutti K."/>
            <person name="Salamov A."/>
            <person name="Andreopoulos B."/>
            <person name="Baker S."/>
            <person name="Barry K."/>
            <person name="Bills G."/>
            <person name="Bluhm B."/>
            <person name="Cannon C."/>
            <person name="Castanera R."/>
            <person name="Culley D."/>
            <person name="Daum C."/>
            <person name="Ezra D."/>
            <person name="Gonzalez J."/>
            <person name="Henrissat B."/>
            <person name="Kuo A."/>
            <person name="Liang C."/>
            <person name="Lipzen A."/>
            <person name="Lutzoni F."/>
            <person name="Magnuson J."/>
            <person name="Mondo S."/>
            <person name="Nolan M."/>
            <person name="Ohm R."/>
            <person name="Pangilinan J."/>
            <person name="Park H.-J."/>
            <person name="Ramirez L."/>
            <person name="Alfaro M."/>
            <person name="Sun H."/>
            <person name="Tritt A."/>
            <person name="Yoshinaga Y."/>
            <person name="Zwiers L.-H."/>
            <person name="Turgeon B."/>
            <person name="Goodwin S."/>
            <person name="Spatafora J."/>
            <person name="Crous P."/>
            <person name="Grigoriev I."/>
        </authorList>
    </citation>
    <scope>NUCLEOTIDE SEQUENCE</scope>
    <source>
        <strain evidence="2">ATCC 16933</strain>
    </source>
</reference>
<protein>
    <submittedName>
        <fullName evidence="2">Uncharacterized protein</fullName>
    </submittedName>
</protein>
<feature type="region of interest" description="Disordered" evidence="1">
    <location>
        <begin position="1"/>
        <end position="130"/>
    </location>
</feature>
<dbReference type="EMBL" id="MU001670">
    <property type="protein sequence ID" value="KAF2461977.1"/>
    <property type="molecule type" value="Genomic_DNA"/>
</dbReference>
<evidence type="ECO:0000313" key="2">
    <source>
        <dbReference type="EMBL" id="KAF2461977.1"/>
    </source>
</evidence>